<comment type="cofactor">
    <cofactor evidence="4">
        <name>Zn(2+)</name>
        <dbReference type="ChEBI" id="CHEBI:29105"/>
    </cofactor>
    <text evidence="4">Binds 2 Zn(2+) ions per subunit.</text>
</comment>
<reference evidence="8 9" key="1">
    <citation type="submission" date="2014-06" db="EMBL/GenBank/DDBJ databases">
        <title>Evolutionary Origins and Diversification of the Mycorrhizal Mutualists.</title>
        <authorList>
            <consortium name="DOE Joint Genome Institute"/>
            <consortium name="Mycorrhizal Genomics Consortium"/>
            <person name="Kohler A."/>
            <person name="Kuo A."/>
            <person name="Nagy L.G."/>
            <person name="Floudas D."/>
            <person name="Copeland A."/>
            <person name="Barry K.W."/>
            <person name="Cichocki N."/>
            <person name="Veneault-Fourrey C."/>
            <person name="LaButti K."/>
            <person name="Lindquist E.A."/>
            <person name="Lipzen A."/>
            <person name="Lundell T."/>
            <person name="Morin E."/>
            <person name="Murat C."/>
            <person name="Riley R."/>
            <person name="Ohm R."/>
            <person name="Sun H."/>
            <person name="Tunlid A."/>
            <person name="Henrissat B."/>
            <person name="Grigoriev I.V."/>
            <person name="Hibbett D.S."/>
            <person name="Martin F."/>
        </authorList>
    </citation>
    <scope>NUCLEOTIDE SEQUENCE [LARGE SCALE GENOMIC DNA]</scope>
    <source>
        <strain evidence="8 9">SS14</strain>
    </source>
</reference>
<dbReference type="OrthoDB" id="282973at2759"/>
<dbReference type="Proteomes" id="UP000054279">
    <property type="component" value="Unassembled WGS sequence"/>
</dbReference>
<evidence type="ECO:0000256" key="4">
    <source>
        <dbReference type="PIRSR" id="PIRSR000948-1"/>
    </source>
</evidence>
<feature type="disulfide bond" evidence="5">
    <location>
        <begin position="38"/>
        <end position="114"/>
    </location>
</feature>
<evidence type="ECO:0000259" key="7">
    <source>
        <dbReference type="Pfam" id="PF00149"/>
    </source>
</evidence>
<keyword evidence="9" id="KW-1185">Reference proteome</keyword>
<dbReference type="Pfam" id="PF00149">
    <property type="entry name" value="Metallophos"/>
    <property type="match status" value="1"/>
</dbReference>
<feature type="binding site" evidence="4">
    <location>
        <position position="262"/>
    </location>
    <ligand>
        <name>Zn(2+)</name>
        <dbReference type="ChEBI" id="CHEBI:29105"/>
        <label>2</label>
    </ligand>
</feature>
<keyword evidence="2" id="KW-0325">Glycoprotein</keyword>
<keyword evidence="4" id="KW-0862">Zinc</keyword>
<dbReference type="HOGENOM" id="CLU_014743_1_0_1"/>
<dbReference type="GO" id="GO:0046872">
    <property type="term" value="F:metal ion binding"/>
    <property type="evidence" value="ECO:0007669"/>
    <property type="project" value="UniProtKB-KW"/>
</dbReference>
<dbReference type="GO" id="GO:0016798">
    <property type="term" value="F:hydrolase activity, acting on glycosyl bonds"/>
    <property type="evidence" value="ECO:0007669"/>
    <property type="project" value="UniProtKB-KW"/>
</dbReference>
<dbReference type="PIRSF" id="PIRSF000948">
    <property type="entry name" value="Sphingomy_PDE"/>
    <property type="match status" value="1"/>
</dbReference>
<evidence type="ECO:0000256" key="5">
    <source>
        <dbReference type="PIRSR" id="PIRSR000948-2"/>
    </source>
</evidence>
<evidence type="ECO:0000313" key="9">
    <source>
        <dbReference type="Proteomes" id="UP000054279"/>
    </source>
</evidence>
<organism evidence="8 9">
    <name type="scientific">Sphaerobolus stellatus (strain SS14)</name>
    <dbReference type="NCBI Taxonomy" id="990650"/>
    <lineage>
        <taxon>Eukaryota</taxon>
        <taxon>Fungi</taxon>
        <taxon>Dikarya</taxon>
        <taxon>Basidiomycota</taxon>
        <taxon>Agaricomycotina</taxon>
        <taxon>Agaricomycetes</taxon>
        <taxon>Phallomycetidae</taxon>
        <taxon>Geastrales</taxon>
        <taxon>Sphaerobolaceae</taxon>
        <taxon>Sphaerobolus</taxon>
    </lineage>
</organism>
<feature type="disulfide bond" evidence="5">
    <location>
        <begin position="166"/>
        <end position="171"/>
    </location>
</feature>
<dbReference type="InterPro" id="IPR011160">
    <property type="entry name" value="Sphingomy_PDE"/>
</dbReference>
<proteinExistence type="inferred from homology"/>
<feature type="chain" id="PRO_5002204416" description="Sphingomyelin phosphodiesterase" evidence="6">
    <location>
        <begin position="23"/>
        <end position="625"/>
    </location>
</feature>
<feature type="disulfide bond" evidence="5">
    <location>
        <begin position="67"/>
        <end position="78"/>
    </location>
</feature>
<keyword evidence="3" id="KW-0326">Glycosidase</keyword>
<dbReference type="SUPFAM" id="SSF56300">
    <property type="entry name" value="Metallo-dependent phosphatases"/>
    <property type="match status" value="1"/>
</dbReference>
<feature type="binding site" evidence="4">
    <location>
        <position position="223"/>
    </location>
    <ligand>
        <name>Zn(2+)</name>
        <dbReference type="ChEBI" id="CHEBI:29105"/>
        <label>2</label>
    </ligand>
</feature>
<dbReference type="PANTHER" id="PTHR10340:SF34">
    <property type="entry name" value="SPHINGOMYELIN PHOSPHODIESTERASE"/>
    <property type="match status" value="1"/>
</dbReference>
<dbReference type="EMBL" id="KN837186">
    <property type="protein sequence ID" value="KIJ35647.1"/>
    <property type="molecule type" value="Genomic_DNA"/>
</dbReference>
<feature type="binding site" evidence="4">
    <location>
        <position position="408"/>
    </location>
    <ligand>
        <name>Zn(2+)</name>
        <dbReference type="ChEBI" id="CHEBI:29105"/>
        <label>2</label>
    </ligand>
</feature>
<comment type="function">
    <text evidence="3">Converts sphingomyelin to ceramide.</text>
</comment>
<dbReference type="InterPro" id="IPR041805">
    <property type="entry name" value="ASMase/PPN1_MPP"/>
</dbReference>
<dbReference type="Gene3D" id="3.60.21.10">
    <property type="match status" value="1"/>
</dbReference>
<dbReference type="AlphaFoldDB" id="A0A0C9V1S6"/>
<evidence type="ECO:0000256" key="6">
    <source>
        <dbReference type="SAM" id="SignalP"/>
    </source>
</evidence>
<dbReference type="GO" id="GO:0005615">
    <property type="term" value="C:extracellular space"/>
    <property type="evidence" value="ECO:0007669"/>
    <property type="project" value="TreeGrafter"/>
</dbReference>
<dbReference type="InterPro" id="IPR004843">
    <property type="entry name" value="Calcineurin-like_PHP"/>
</dbReference>
<feature type="domain" description="Calcineurin-like phosphoesterase" evidence="7">
    <location>
        <begin position="145"/>
        <end position="411"/>
    </location>
</feature>
<keyword evidence="5" id="KW-1015">Disulfide bond</keyword>
<feature type="binding site" evidence="4">
    <location>
        <position position="151"/>
    </location>
    <ligand>
        <name>Zn(2+)</name>
        <dbReference type="ChEBI" id="CHEBI:29105"/>
        <label>1</label>
    </ligand>
</feature>
<protein>
    <recommendedName>
        <fullName evidence="3">Sphingomyelin phosphodiesterase</fullName>
    </recommendedName>
</protein>
<sequence>MQLWYHLLFVVGLLTFVFPSAASLLDDILKGLQNADSCASCEALLVPMQTLAHLGNGPFSSTFTTICQTLKMADDDVCAGTYNLTGPILAHSLRKFSVGGTTSKKFCATVFGLCTQPLTSYTVPFPKSVPTTSRKFASKGRKPFQVVHFSDVHIDRQYTLGSEANCTKSICCRNVSDQSGPVKDPAEPFGNSHCDSPPDLADSMFDATREFAPEAKFSIFTGDVIERATWLVDESEGLQDLRQWNVQMTAKVEYPVYGSIGNHDAAPVNSFPRNDTETTIGEQWVFNTQSSGWERWIGATAADQLRHGSGSYAVVVPDANLRLISINTQYWYPQNFWLYDTNTMPADPNGILAFMVGQLQAAEDAGQRAWIFGHIPSGKADIFFDQSNYYDQIVQRYRNTIAAQFFGHSHKDQFEIAYSDFSKQTAETADSILFIAPALTPSSGNPAFKVYDIDPDTFEVMDAKVYITNISDPSFHVKPQWQLYYSARESYGPFVGGLQATDSLNPAFWHNLTEVFETNDAAFQLFNTRLSRGGAVDSCTDDCKTTTICDMRAARSQNNCDIKTPGFQLKREEDSELGQLVLPKGECEGTVARSILAGLVVGGLDDAAVQQILELLSGEEYFEEN</sequence>
<evidence type="ECO:0000256" key="3">
    <source>
        <dbReference type="PIRNR" id="PIRNR000948"/>
    </source>
</evidence>
<evidence type="ECO:0000256" key="2">
    <source>
        <dbReference type="ARBA" id="ARBA00023180"/>
    </source>
</evidence>
<keyword evidence="6" id="KW-0732">Signal</keyword>
<feature type="disulfide bond" evidence="5">
    <location>
        <begin position="539"/>
        <end position="543"/>
    </location>
</feature>
<gene>
    <name evidence="8" type="ORF">M422DRAFT_262046</name>
</gene>
<comment type="similarity">
    <text evidence="3">Belongs to the acid sphingomyelinase family.</text>
</comment>
<dbReference type="PANTHER" id="PTHR10340">
    <property type="entry name" value="SPHINGOMYELIN PHOSPHODIESTERASE"/>
    <property type="match status" value="1"/>
</dbReference>
<dbReference type="GO" id="GO:0004767">
    <property type="term" value="F:sphingomyelin phosphodiesterase activity"/>
    <property type="evidence" value="ECO:0007669"/>
    <property type="project" value="UniProtKB-UniRule"/>
</dbReference>
<feature type="binding site" evidence="4">
    <location>
        <position position="223"/>
    </location>
    <ligand>
        <name>Zn(2+)</name>
        <dbReference type="ChEBI" id="CHEBI:29105"/>
        <label>1</label>
    </ligand>
</feature>
<feature type="binding site" evidence="4">
    <location>
        <position position="410"/>
    </location>
    <ligand>
        <name>Zn(2+)</name>
        <dbReference type="ChEBI" id="CHEBI:29105"/>
        <label>1</label>
    </ligand>
</feature>
<evidence type="ECO:0000256" key="1">
    <source>
        <dbReference type="ARBA" id="ARBA00022801"/>
    </source>
</evidence>
<feature type="binding site" evidence="4">
    <location>
        <position position="374"/>
    </location>
    <ligand>
        <name>Zn(2+)</name>
        <dbReference type="ChEBI" id="CHEBI:29105"/>
        <label>2</label>
    </ligand>
</feature>
<dbReference type="GO" id="GO:0006685">
    <property type="term" value="P:sphingomyelin catabolic process"/>
    <property type="evidence" value="ECO:0007669"/>
    <property type="project" value="UniProtKB-UniRule"/>
</dbReference>
<accession>A0A0C9V1S6</accession>
<feature type="disulfide bond" evidence="5">
    <location>
        <begin position="172"/>
        <end position="194"/>
    </location>
</feature>
<keyword evidence="4" id="KW-0479">Metal-binding</keyword>
<dbReference type="InterPro" id="IPR029052">
    <property type="entry name" value="Metallo-depent_PP-like"/>
</dbReference>
<name>A0A0C9V1S6_SPHS4</name>
<dbReference type="CDD" id="cd00842">
    <property type="entry name" value="MPP_ASMase"/>
    <property type="match status" value="1"/>
</dbReference>
<feature type="signal peptide" evidence="6">
    <location>
        <begin position="1"/>
        <end position="22"/>
    </location>
</feature>
<dbReference type="GO" id="GO:0016020">
    <property type="term" value="C:membrane"/>
    <property type="evidence" value="ECO:0007669"/>
    <property type="project" value="GOC"/>
</dbReference>
<evidence type="ECO:0000313" key="8">
    <source>
        <dbReference type="EMBL" id="KIJ35647.1"/>
    </source>
</evidence>
<feature type="binding site" evidence="4">
    <location>
        <position position="153"/>
    </location>
    <ligand>
        <name>Zn(2+)</name>
        <dbReference type="ChEBI" id="CHEBI:29105"/>
        <label>1</label>
    </ligand>
</feature>
<keyword evidence="1 3" id="KW-0378">Hydrolase</keyword>